<sequence length="88" mass="9904">MAHGPFSGKEIVKVMVNSGIYEWDRTNGDHAILRWEPPADHDSDARTVPVPLHDEVDMGTLRSIAEQAGAKDFEEFCAWIERNSYSSD</sequence>
<dbReference type="InterPro" id="IPR038570">
    <property type="entry name" value="HicA_sf"/>
</dbReference>
<dbReference type="GO" id="GO:0003729">
    <property type="term" value="F:mRNA binding"/>
    <property type="evidence" value="ECO:0007669"/>
    <property type="project" value="InterPro"/>
</dbReference>
<dbReference type="KEGG" id="hra:EI982_03465"/>
<dbReference type="OrthoDB" id="7619at2157"/>
<evidence type="ECO:0000256" key="6">
    <source>
        <dbReference type="ARBA" id="ARBA00023016"/>
    </source>
</evidence>
<dbReference type="GO" id="GO:0004519">
    <property type="term" value="F:endonuclease activity"/>
    <property type="evidence" value="ECO:0007669"/>
    <property type="project" value="UniProtKB-KW"/>
</dbReference>
<keyword evidence="5" id="KW-0694">RNA-binding</keyword>
<dbReference type="Gene3D" id="3.30.920.30">
    <property type="entry name" value="Hypothetical protein"/>
    <property type="match status" value="1"/>
</dbReference>
<evidence type="ECO:0000313" key="8">
    <source>
        <dbReference type="Proteomes" id="UP000428325"/>
    </source>
</evidence>
<keyword evidence="1" id="KW-1277">Toxin-antitoxin system</keyword>
<evidence type="ECO:0000256" key="5">
    <source>
        <dbReference type="ARBA" id="ARBA00022884"/>
    </source>
</evidence>
<evidence type="ECO:0000256" key="2">
    <source>
        <dbReference type="ARBA" id="ARBA00022722"/>
    </source>
</evidence>
<dbReference type="EMBL" id="CP034345">
    <property type="protein sequence ID" value="QGX93900.1"/>
    <property type="molecule type" value="Genomic_DNA"/>
</dbReference>
<dbReference type="AlphaFoldDB" id="A0A6B9FCI3"/>
<dbReference type="RefSeq" id="WP_157688134.1">
    <property type="nucleotide sequence ID" value="NZ_CP034345.1"/>
</dbReference>
<dbReference type="SUPFAM" id="SSF54786">
    <property type="entry name" value="YcfA/nrd intein domain"/>
    <property type="match status" value="1"/>
</dbReference>
<keyword evidence="8" id="KW-1185">Reference proteome</keyword>
<dbReference type="Pfam" id="PF07927">
    <property type="entry name" value="HicA_toxin"/>
    <property type="match status" value="1"/>
</dbReference>
<reference evidence="7 8" key="1">
    <citation type="submission" date="2018-12" db="EMBL/GenBank/DDBJ databases">
        <title>Complete genome sequence of Haloplanus rallus MBLA0036.</title>
        <authorList>
            <person name="Nam Y.-d."/>
            <person name="Kang J."/>
            <person name="Chung W.-H."/>
            <person name="Park Y.S."/>
        </authorList>
    </citation>
    <scope>NUCLEOTIDE SEQUENCE [LARGE SCALE GENOMIC DNA]</scope>
    <source>
        <strain evidence="7 8">MBLA0036</strain>
    </source>
</reference>
<keyword evidence="6" id="KW-0346">Stress response</keyword>
<evidence type="ECO:0000256" key="3">
    <source>
        <dbReference type="ARBA" id="ARBA00022759"/>
    </source>
</evidence>
<evidence type="ECO:0000256" key="4">
    <source>
        <dbReference type="ARBA" id="ARBA00022801"/>
    </source>
</evidence>
<evidence type="ECO:0000313" key="7">
    <source>
        <dbReference type="EMBL" id="QGX93900.1"/>
    </source>
</evidence>
<accession>A0A6B9FCI3</accession>
<dbReference type="InterPro" id="IPR012933">
    <property type="entry name" value="HicA_mRNA_interferase"/>
</dbReference>
<keyword evidence="4" id="KW-0378">Hydrolase</keyword>
<dbReference type="GO" id="GO:0016787">
    <property type="term" value="F:hydrolase activity"/>
    <property type="evidence" value="ECO:0007669"/>
    <property type="project" value="UniProtKB-KW"/>
</dbReference>
<keyword evidence="3" id="KW-0255">Endonuclease</keyword>
<keyword evidence="2" id="KW-0540">Nuclease</keyword>
<evidence type="ECO:0000256" key="1">
    <source>
        <dbReference type="ARBA" id="ARBA00022649"/>
    </source>
</evidence>
<name>A0A6B9FCI3_9EURY</name>
<protein>
    <submittedName>
        <fullName evidence="7">Type II toxin-antitoxin system HicA family toxin</fullName>
    </submittedName>
</protein>
<gene>
    <name evidence="7" type="ORF">EI982_03465</name>
</gene>
<organism evidence="7 8">
    <name type="scientific">Haloplanus rallus</name>
    <dbReference type="NCBI Taxonomy" id="1816183"/>
    <lineage>
        <taxon>Archaea</taxon>
        <taxon>Methanobacteriati</taxon>
        <taxon>Methanobacteriota</taxon>
        <taxon>Stenosarchaea group</taxon>
        <taxon>Halobacteria</taxon>
        <taxon>Halobacteriales</taxon>
        <taxon>Haloferacaceae</taxon>
        <taxon>Haloplanus</taxon>
    </lineage>
</organism>
<dbReference type="GeneID" id="43368559"/>
<dbReference type="Proteomes" id="UP000428325">
    <property type="component" value="Chromosome"/>
</dbReference>
<proteinExistence type="predicted"/>